<evidence type="ECO:0000313" key="7">
    <source>
        <dbReference type="Proteomes" id="UP000515123"/>
    </source>
</evidence>
<dbReference type="PANTHER" id="PTHR46085:SF3">
    <property type="entry name" value="ARF GTPASE ACTIVATING PROTEIN"/>
    <property type="match status" value="1"/>
</dbReference>
<keyword evidence="3" id="KW-0862">Zinc</keyword>
<dbReference type="InterPro" id="IPR001164">
    <property type="entry name" value="ArfGAP_dom"/>
</dbReference>
<keyword evidence="7" id="KW-1185">Reference proteome</keyword>
<dbReference type="Proteomes" id="UP000515123">
    <property type="component" value="Linkage group 16"/>
</dbReference>
<sequence length="664" mass="71676">MANRVKEDEKNEKIIRGLVKLPANRRCINCNSLGPQYVCTNFSTFICINCSGIHREFTHRVKSISMAKFTPQEVSSLQEGGNERAREIYFKEWDPQRNSLPDSSNVDRLRDFIKHVYVDRRYTGERSIDRPPRVKGDREDSYQNNREDSYRGGSRSPPYDETYEHRYGERLGSRSPANRQDDYKRSPAERSLGDRTPNRSSSGNFEDRRVPDGIPKPAVKLQNNQKDVGAASPPTAQPVRDILAGVPPVRVLEPPKTNSIPTTNSSAQAQTVPTSRSNSNQVNSAENNAFNSKSLIDFDPDPEPPQAGAMQSVPQQSNSSPAIEGGWASFDSASPQKPPQTATDSSTLESTLVQLSAPSSSAPAPNFSTMTANAVNSFPKANNGGQWPTLQQHQQLSLFPDSNGQANNPLLATPVVTTQNNQPWGASLAPSMQGSTAPPAGRAIQASINGPQVVPTVSSHPPASEYKNSGRKALPEDLFTVMYPTGPPSVAGWQTSQNFATMGYGFQYPAAAMMPPYAPSRSTNPFDMNEHKLAHSSTFPSLSSLQGALPNMNNTVPLSRAVSLGSLPAQWMPSQQPPYASAAAPSPYMLHPSASSLPQQAPANVFPMGNQAVGAFPNDRSALGFLSMDQNLAVRNAQSATPNSFAPVGATPNSFAPVGGNPFA</sequence>
<evidence type="ECO:0000313" key="8">
    <source>
        <dbReference type="RefSeq" id="XP_020105922.1"/>
    </source>
</evidence>
<accession>A0A6P5GDI0</accession>
<feature type="compositionally biased region" description="Low complexity" evidence="5">
    <location>
        <begin position="356"/>
        <end position="365"/>
    </location>
</feature>
<dbReference type="OrthoDB" id="6036at2759"/>
<dbReference type="GO" id="GO:0005096">
    <property type="term" value="F:GTPase activator activity"/>
    <property type="evidence" value="ECO:0007669"/>
    <property type="project" value="InterPro"/>
</dbReference>
<proteinExistence type="predicted"/>
<feature type="region of interest" description="Disordered" evidence="5">
    <location>
        <begin position="127"/>
        <end position="368"/>
    </location>
</feature>
<dbReference type="InterPro" id="IPR038508">
    <property type="entry name" value="ArfGAP_dom_sf"/>
</dbReference>
<dbReference type="InterPro" id="IPR044820">
    <property type="entry name" value="AGD14-like"/>
</dbReference>
<feature type="compositionally biased region" description="Polar residues" evidence="5">
    <location>
        <begin position="331"/>
        <end position="354"/>
    </location>
</feature>
<dbReference type="FunFam" id="1.10.220.150:FF:000005">
    <property type="entry name" value="Arf-GAP domain and FG repeat-containing protein 1"/>
    <property type="match status" value="1"/>
</dbReference>
<organism evidence="7 8">
    <name type="scientific">Ananas comosus</name>
    <name type="common">Pineapple</name>
    <name type="synonym">Ananas ananas</name>
    <dbReference type="NCBI Taxonomy" id="4615"/>
    <lineage>
        <taxon>Eukaryota</taxon>
        <taxon>Viridiplantae</taxon>
        <taxon>Streptophyta</taxon>
        <taxon>Embryophyta</taxon>
        <taxon>Tracheophyta</taxon>
        <taxon>Spermatophyta</taxon>
        <taxon>Magnoliopsida</taxon>
        <taxon>Liliopsida</taxon>
        <taxon>Poales</taxon>
        <taxon>Bromeliaceae</taxon>
        <taxon>Bromelioideae</taxon>
        <taxon>Ananas</taxon>
    </lineage>
</organism>
<feature type="compositionally biased region" description="Basic and acidic residues" evidence="5">
    <location>
        <begin position="127"/>
        <end position="150"/>
    </location>
</feature>
<gene>
    <name evidence="8" type="primary">LOC109722314</name>
</gene>
<name>A0A6P5GDI0_ANACO</name>
<dbReference type="SMART" id="SM00105">
    <property type="entry name" value="ArfGap"/>
    <property type="match status" value="1"/>
</dbReference>
<feature type="compositionally biased region" description="Basic and acidic residues" evidence="5">
    <location>
        <begin position="162"/>
        <end position="172"/>
    </location>
</feature>
<dbReference type="RefSeq" id="XP_020105922.1">
    <property type="nucleotide sequence ID" value="XM_020250333.1"/>
</dbReference>
<reference evidence="7" key="1">
    <citation type="journal article" date="2015" name="Nat. Genet.">
        <title>The pineapple genome and the evolution of CAM photosynthesis.</title>
        <authorList>
            <person name="Ming R."/>
            <person name="VanBuren R."/>
            <person name="Wai C.M."/>
            <person name="Tang H."/>
            <person name="Schatz M.C."/>
            <person name="Bowers J.E."/>
            <person name="Lyons E."/>
            <person name="Wang M.L."/>
            <person name="Chen J."/>
            <person name="Biggers E."/>
            <person name="Zhang J."/>
            <person name="Huang L."/>
            <person name="Zhang L."/>
            <person name="Miao W."/>
            <person name="Zhang J."/>
            <person name="Ye Z."/>
            <person name="Miao C."/>
            <person name="Lin Z."/>
            <person name="Wang H."/>
            <person name="Zhou H."/>
            <person name="Yim W.C."/>
            <person name="Priest H.D."/>
            <person name="Zheng C."/>
            <person name="Woodhouse M."/>
            <person name="Edger P.P."/>
            <person name="Guyot R."/>
            <person name="Guo H.B."/>
            <person name="Guo H."/>
            <person name="Zheng G."/>
            <person name="Singh R."/>
            <person name="Sharma A."/>
            <person name="Min X."/>
            <person name="Zheng Y."/>
            <person name="Lee H."/>
            <person name="Gurtowski J."/>
            <person name="Sedlazeck F.J."/>
            <person name="Harkess A."/>
            <person name="McKain M.R."/>
            <person name="Liao Z."/>
            <person name="Fang J."/>
            <person name="Liu J."/>
            <person name="Zhang X."/>
            <person name="Zhang Q."/>
            <person name="Hu W."/>
            <person name="Qin Y."/>
            <person name="Wang K."/>
            <person name="Chen L.Y."/>
            <person name="Shirley N."/>
            <person name="Lin Y.R."/>
            <person name="Liu L.Y."/>
            <person name="Hernandez A.G."/>
            <person name="Wright C.L."/>
            <person name="Bulone V."/>
            <person name="Tuskan G.A."/>
            <person name="Heath K."/>
            <person name="Zee F."/>
            <person name="Moore P.H."/>
            <person name="Sunkar R."/>
            <person name="Leebens-Mack J.H."/>
            <person name="Mockler T."/>
            <person name="Bennetzen J.L."/>
            <person name="Freeling M."/>
            <person name="Sankoff D."/>
            <person name="Paterson A.H."/>
            <person name="Zhu X."/>
            <person name="Yang X."/>
            <person name="Smith J.A."/>
            <person name="Cushman J.C."/>
            <person name="Paull R.E."/>
            <person name="Yu Q."/>
        </authorList>
    </citation>
    <scope>NUCLEOTIDE SEQUENCE [LARGE SCALE GENOMIC DNA]</scope>
    <source>
        <strain evidence="7">cv. F153</strain>
    </source>
</reference>
<dbReference type="Gene3D" id="1.10.220.150">
    <property type="entry name" value="Arf GTPase activating protein"/>
    <property type="match status" value="1"/>
</dbReference>
<evidence type="ECO:0000256" key="4">
    <source>
        <dbReference type="PROSITE-ProRule" id="PRU00288"/>
    </source>
</evidence>
<feature type="domain" description="Arf-GAP" evidence="6">
    <location>
        <begin position="12"/>
        <end position="130"/>
    </location>
</feature>
<feature type="compositionally biased region" description="Polar residues" evidence="5">
    <location>
        <begin position="256"/>
        <end position="294"/>
    </location>
</feature>
<evidence type="ECO:0000256" key="1">
    <source>
        <dbReference type="ARBA" id="ARBA00022723"/>
    </source>
</evidence>
<dbReference type="GO" id="GO:0008270">
    <property type="term" value="F:zinc ion binding"/>
    <property type="evidence" value="ECO:0007669"/>
    <property type="project" value="UniProtKB-KW"/>
</dbReference>
<keyword evidence="2 4" id="KW-0863">Zinc-finger</keyword>
<dbReference type="InterPro" id="IPR037278">
    <property type="entry name" value="ARFGAP/RecO"/>
</dbReference>
<dbReference type="PRINTS" id="PR00405">
    <property type="entry name" value="REVINTRACTNG"/>
</dbReference>
<feature type="compositionally biased region" description="Polar residues" evidence="5">
    <location>
        <begin position="312"/>
        <end position="321"/>
    </location>
</feature>
<dbReference type="PANTHER" id="PTHR46085">
    <property type="entry name" value="ARFGAP/RECO-RELATED"/>
    <property type="match status" value="1"/>
</dbReference>
<evidence type="ECO:0000256" key="3">
    <source>
        <dbReference type="ARBA" id="ARBA00022833"/>
    </source>
</evidence>
<dbReference type="Pfam" id="PF01412">
    <property type="entry name" value="ArfGap"/>
    <property type="match status" value="1"/>
</dbReference>
<keyword evidence="1" id="KW-0479">Metal-binding</keyword>
<evidence type="ECO:0000256" key="5">
    <source>
        <dbReference type="SAM" id="MobiDB-lite"/>
    </source>
</evidence>
<protein>
    <submittedName>
        <fullName evidence="8">Probable ADP-ribosylation factor GTPase-activating protein AGD14</fullName>
    </submittedName>
</protein>
<dbReference type="PROSITE" id="PS50115">
    <property type="entry name" value="ARFGAP"/>
    <property type="match status" value="1"/>
</dbReference>
<dbReference type="GeneID" id="109722314"/>
<feature type="compositionally biased region" description="Basic and acidic residues" evidence="5">
    <location>
        <begin position="179"/>
        <end position="197"/>
    </location>
</feature>
<evidence type="ECO:0000259" key="6">
    <source>
        <dbReference type="PROSITE" id="PS50115"/>
    </source>
</evidence>
<reference evidence="8" key="2">
    <citation type="submission" date="2025-08" db="UniProtKB">
        <authorList>
            <consortium name="RefSeq"/>
        </authorList>
    </citation>
    <scope>IDENTIFICATION</scope>
    <source>
        <tissue evidence="8">Leaf</tissue>
    </source>
</reference>
<dbReference type="CDD" id="cd08838">
    <property type="entry name" value="ArfGap_AGFG"/>
    <property type="match status" value="1"/>
</dbReference>
<dbReference type="SUPFAM" id="SSF57863">
    <property type="entry name" value="ArfGap/RecO-like zinc finger"/>
    <property type="match status" value="1"/>
</dbReference>
<dbReference type="AlphaFoldDB" id="A0A6P5GDI0"/>
<evidence type="ECO:0000256" key="2">
    <source>
        <dbReference type="ARBA" id="ARBA00022771"/>
    </source>
</evidence>